<dbReference type="SUPFAM" id="SSF141868">
    <property type="entry name" value="EAL domain-like"/>
    <property type="match status" value="1"/>
</dbReference>
<protein>
    <recommendedName>
        <fullName evidence="1">EAL domain-containing protein</fullName>
    </recommendedName>
</protein>
<reference evidence="2 3" key="1">
    <citation type="submission" date="2015-03" db="EMBL/GenBank/DDBJ databases">
        <title>Genome sequence of Pseudoalteromonas aurantia.</title>
        <authorList>
            <person name="Xie B.-B."/>
            <person name="Rong J.-C."/>
            <person name="Qin Q.-L."/>
            <person name="Zhang Y.-Z."/>
        </authorList>
    </citation>
    <scope>NUCLEOTIDE SEQUENCE [LARGE SCALE GENOMIC DNA]</scope>
    <source>
        <strain evidence="2 3">208</strain>
    </source>
</reference>
<feature type="domain" description="EAL" evidence="1">
    <location>
        <begin position="1"/>
        <end position="60"/>
    </location>
</feature>
<keyword evidence="3" id="KW-1185">Reference proteome</keyword>
<evidence type="ECO:0000313" key="2">
    <source>
        <dbReference type="EMBL" id="MBE0368089.1"/>
    </source>
</evidence>
<name>A0ABR9ECL1_9GAMM</name>
<dbReference type="InterPro" id="IPR035919">
    <property type="entry name" value="EAL_sf"/>
</dbReference>
<sequence length="63" mass="7023">MLKALSLMLNTLEYSIVAKGVETQQQLDQCAELSLAGVQGFLLAKPMSTEHLEKRLEYLLNTV</sequence>
<gene>
    <name evidence="2" type="ORF">PAUR_a1610</name>
</gene>
<dbReference type="Gene3D" id="3.20.20.450">
    <property type="entry name" value="EAL domain"/>
    <property type="match status" value="1"/>
</dbReference>
<organism evidence="2 3">
    <name type="scientific">Pseudoalteromonas aurantia 208</name>
    <dbReference type="NCBI Taxonomy" id="1314867"/>
    <lineage>
        <taxon>Bacteria</taxon>
        <taxon>Pseudomonadati</taxon>
        <taxon>Pseudomonadota</taxon>
        <taxon>Gammaproteobacteria</taxon>
        <taxon>Alteromonadales</taxon>
        <taxon>Pseudoalteromonadaceae</taxon>
        <taxon>Pseudoalteromonas</taxon>
    </lineage>
</organism>
<dbReference type="EMBL" id="AQGV01000012">
    <property type="protein sequence ID" value="MBE0368089.1"/>
    <property type="molecule type" value="Genomic_DNA"/>
</dbReference>
<evidence type="ECO:0000313" key="3">
    <source>
        <dbReference type="Proteomes" id="UP000615755"/>
    </source>
</evidence>
<evidence type="ECO:0000259" key="1">
    <source>
        <dbReference type="PROSITE" id="PS50883"/>
    </source>
</evidence>
<dbReference type="InterPro" id="IPR001633">
    <property type="entry name" value="EAL_dom"/>
</dbReference>
<dbReference type="PROSITE" id="PS50883">
    <property type="entry name" value="EAL"/>
    <property type="match status" value="1"/>
</dbReference>
<dbReference type="PANTHER" id="PTHR33121:SF70">
    <property type="entry name" value="SIGNALING PROTEIN YKOW"/>
    <property type="match status" value="1"/>
</dbReference>
<dbReference type="InterPro" id="IPR050706">
    <property type="entry name" value="Cyclic-di-GMP_PDE-like"/>
</dbReference>
<proteinExistence type="predicted"/>
<dbReference type="PANTHER" id="PTHR33121">
    <property type="entry name" value="CYCLIC DI-GMP PHOSPHODIESTERASE PDEF"/>
    <property type="match status" value="1"/>
</dbReference>
<accession>A0ABR9ECL1</accession>
<dbReference type="Proteomes" id="UP000615755">
    <property type="component" value="Unassembled WGS sequence"/>
</dbReference>
<comment type="caution">
    <text evidence="2">The sequence shown here is derived from an EMBL/GenBank/DDBJ whole genome shotgun (WGS) entry which is preliminary data.</text>
</comment>